<accession>A0ABY4PAD2</accession>
<dbReference type="InterPro" id="IPR015424">
    <property type="entry name" value="PyrdxlP-dep_Trfase"/>
</dbReference>
<dbReference type="RefSeq" id="WP_249514845.1">
    <property type="nucleotide sequence ID" value="NZ_CP093366.1"/>
</dbReference>
<gene>
    <name evidence="1" type="ORF">MOO45_02650</name>
</gene>
<dbReference type="PANTHER" id="PTHR46658:SF1">
    <property type="entry name" value="CYS OR MET METABOLISM PYRIDOXAL-PHOSPHATE-DEPENDENT ENZYME"/>
    <property type="match status" value="1"/>
</dbReference>
<dbReference type="Proteomes" id="UP000831495">
    <property type="component" value="Chromosome"/>
</dbReference>
<name>A0ABY4PAD2_9LACO</name>
<organism evidence="1 2">
    <name type="scientific">Bombilactobacillus folatiphilus</name>
    <dbReference type="NCBI Taxonomy" id="2923362"/>
    <lineage>
        <taxon>Bacteria</taxon>
        <taxon>Bacillati</taxon>
        <taxon>Bacillota</taxon>
        <taxon>Bacilli</taxon>
        <taxon>Lactobacillales</taxon>
        <taxon>Lactobacillaceae</taxon>
        <taxon>Bombilactobacillus</taxon>
    </lineage>
</organism>
<evidence type="ECO:0000313" key="2">
    <source>
        <dbReference type="Proteomes" id="UP000831495"/>
    </source>
</evidence>
<proteinExistence type="predicted"/>
<dbReference type="Pfam" id="PF06838">
    <property type="entry name" value="Met_gamma_lyase"/>
    <property type="match status" value="1"/>
</dbReference>
<dbReference type="Gene3D" id="3.90.1150.60">
    <property type="entry name" value="Methioning gamme-lyase, C-terminal domain"/>
    <property type="match status" value="1"/>
</dbReference>
<dbReference type="EMBL" id="CP093366">
    <property type="protein sequence ID" value="UQS82567.1"/>
    <property type="molecule type" value="Genomic_DNA"/>
</dbReference>
<evidence type="ECO:0000313" key="1">
    <source>
        <dbReference type="EMBL" id="UQS82567.1"/>
    </source>
</evidence>
<dbReference type="Gene3D" id="3.40.640.10">
    <property type="entry name" value="Type I PLP-dependent aspartate aminotransferase-like (Major domain)"/>
    <property type="match status" value="1"/>
</dbReference>
<keyword evidence="2" id="KW-1185">Reference proteome</keyword>
<dbReference type="PANTHER" id="PTHR46658">
    <property type="entry name" value="CYS OR MET METABOLISM PYRIDOXAL-PHOSPHATE-DEPENDENT ENZYME"/>
    <property type="match status" value="1"/>
</dbReference>
<dbReference type="InterPro" id="IPR015421">
    <property type="entry name" value="PyrdxlP-dep_Trfase_major"/>
</dbReference>
<protein>
    <submittedName>
        <fullName evidence="1">Methionine gamma-lyase family protein</fullName>
    </submittedName>
</protein>
<dbReference type="SUPFAM" id="SSF53383">
    <property type="entry name" value="PLP-dependent transferases"/>
    <property type="match status" value="1"/>
</dbReference>
<dbReference type="InterPro" id="IPR009651">
    <property type="entry name" value="Met_g_lyase_put"/>
</dbReference>
<sequence length="417" mass="45192">MNWFDELPTKIQTAVKIAEQKIQPYLAVIDRQTENNQAKVLKAFHDQQVAETHLFGSTGYGNNDEGREVLDAVYAQVFGAPAALVRPQFVSGTHTLAVGLYGCLKPGQKLLYLTGKPYDTMQEVIGLTGDGTGSLKEYGVTFDYVSLTDQGQIDYEQVAQKLATFAPDVVAIQRSRGYDPRPSLRISEIQKLITFVKQRCQALVFVDNCYGEFSEEIEPTQVGADLIAGSLFKNAGAGLATTGGYLAGREDLIERSAIFLTAPGIGRHEGATGTNLRWMIEGFFLAPQATGNAIKGAIFAAALLEELGFEVTPRFDEPRTDLIQTVILGSAEKMIQFAKAIQKYSPIDSFVEPVASAMDGYEDQIVMAAGTFVQGSTIELSADGPLRPPYAIYLQGGLTYAHAKIAVAHACADLLKI</sequence>
<reference evidence="1" key="1">
    <citation type="journal article" date="2022" name="Int. J. Syst. Evol. Microbiol.">
        <title>Apilactobacillus apisilvae sp. nov., Nicolia spurrieriana gen. nov. sp. nov., Bombilactobacillus folatiphilus sp. nov. and Bombilactobacillus thymidiniphilus sp. nov., four new lactic acid bacterial isolates from stingless bees Tetragonula carbonaria and Austroplebeia australis.</title>
        <authorList>
            <person name="Oliphant S.A."/>
            <person name="Watson-Haigh N.S."/>
            <person name="Sumby K.M."/>
            <person name="Gardner J."/>
            <person name="Groom S."/>
            <person name="Jiranek V."/>
        </authorList>
    </citation>
    <scope>NUCLEOTIDE SEQUENCE</scope>
    <source>
        <strain evidence="1">SG4_D2</strain>
    </source>
</reference>